<protein>
    <recommendedName>
        <fullName evidence="3">Acetylornithine deacetylase</fullName>
    </recommendedName>
</protein>
<proteinExistence type="predicted"/>
<evidence type="ECO:0000313" key="1">
    <source>
        <dbReference type="EMBL" id="SET61473.1"/>
    </source>
</evidence>
<dbReference type="STRING" id="430453.SAMN04487962_11442"/>
<dbReference type="OrthoDB" id="6191808at2"/>
<evidence type="ECO:0000313" key="2">
    <source>
        <dbReference type="Proteomes" id="UP000198762"/>
    </source>
</evidence>
<keyword evidence="2" id="KW-1185">Reference proteome</keyword>
<name>A0A1I0FVH7_9GAMM</name>
<gene>
    <name evidence="1" type="ORF">SAMN04487962_11442</name>
</gene>
<dbReference type="EMBL" id="FOHZ01000014">
    <property type="protein sequence ID" value="SET61473.1"/>
    <property type="molecule type" value="Genomic_DNA"/>
</dbReference>
<sequence>MRKLLSLIVILVLAGWGAYKGAVWWYADQTMAELRRSLSDHGALERGSISSGVSGELVLENTRFQSFRLTQPLTIERLHLQAGSPLALLKGLHSAHDLPRSWRLEASGWRLPLDAAMLRNWVTDTDELAPRPLFMPVCGPDARQQLGSGDLVRMGINELAGDAQVRQTSGGVRLEIHSRESGGVEVFWQGARVRLDPDGVNLTPSAETVQVVLRDGGMMRRVTAYCARETGLPAAAWADLVMTSFREGLESRGLQASPQLLALYRQWLTEGGELVVSLDPKAAWAGIPLRDANDSGTEGGEAAPALAVSYNGAVVPDVYLSAIEPVTPTVPEQALEPVVDPEKSPMVAGWQVVATEHAGDWLGYTVRVTLSNGRTVEGRLIRVDERQVEVARPVDGGEVAYPMASRAIDQLAVWRRGQTAED</sequence>
<organism evidence="1 2">
    <name type="scientific">Marinobacter segnicrescens</name>
    <dbReference type="NCBI Taxonomy" id="430453"/>
    <lineage>
        <taxon>Bacteria</taxon>
        <taxon>Pseudomonadati</taxon>
        <taxon>Pseudomonadota</taxon>
        <taxon>Gammaproteobacteria</taxon>
        <taxon>Pseudomonadales</taxon>
        <taxon>Marinobacteraceae</taxon>
        <taxon>Marinobacter</taxon>
    </lineage>
</organism>
<accession>A0A1I0FVH7</accession>
<evidence type="ECO:0008006" key="3">
    <source>
        <dbReference type="Google" id="ProtNLM"/>
    </source>
</evidence>
<reference evidence="2" key="1">
    <citation type="submission" date="2016-10" db="EMBL/GenBank/DDBJ databases">
        <authorList>
            <person name="Varghese N."/>
            <person name="Submissions S."/>
        </authorList>
    </citation>
    <scope>NUCLEOTIDE SEQUENCE [LARGE SCALE GENOMIC DNA]</scope>
    <source>
        <strain evidence="2">CGMCC 1.6489</strain>
    </source>
</reference>
<dbReference type="Proteomes" id="UP000198762">
    <property type="component" value="Unassembled WGS sequence"/>
</dbReference>
<dbReference type="AlphaFoldDB" id="A0A1I0FVH7"/>
<dbReference type="RefSeq" id="WP_091853198.1">
    <property type="nucleotide sequence ID" value="NZ_FOHZ01000014.1"/>
</dbReference>